<dbReference type="AlphaFoldDB" id="A0A9R1Q8P9"/>
<organism evidence="1 2">
    <name type="scientific">Triticum turgidum subsp. durum</name>
    <name type="common">Durum wheat</name>
    <name type="synonym">Triticum durum</name>
    <dbReference type="NCBI Taxonomy" id="4567"/>
    <lineage>
        <taxon>Eukaryota</taxon>
        <taxon>Viridiplantae</taxon>
        <taxon>Streptophyta</taxon>
        <taxon>Embryophyta</taxon>
        <taxon>Tracheophyta</taxon>
        <taxon>Spermatophyta</taxon>
        <taxon>Magnoliopsida</taxon>
        <taxon>Liliopsida</taxon>
        <taxon>Poales</taxon>
        <taxon>Poaceae</taxon>
        <taxon>BOP clade</taxon>
        <taxon>Pooideae</taxon>
        <taxon>Triticodae</taxon>
        <taxon>Triticeae</taxon>
        <taxon>Triticinae</taxon>
        <taxon>Triticum</taxon>
    </lineage>
</organism>
<evidence type="ECO:0000313" key="2">
    <source>
        <dbReference type="Proteomes" id="UP000324705"/>
    </source>
</evidence>
<name>A0A9R1Q8P9_TRITD</name>
<dbReference type="EMBL" id="LT934116">
    <property type="protein sequence ID" value="VAH72956.1"/>
    <property type="molecule type" value="Genomic_DNA"/>
</dbReference>
<proteinExistence type="predicted"/>
<gene>
    <name evidence="1" type="ORF">TRITD_3Bv1G030570</name>
</gene>
<keyword evidence="2" id="KW-1185">Reference proteome</keyword>
<accession>A0A9R1Q8P9</accession>
<reference evidence="1 2" key="1">
    <citation type="submission" date="2017-09" db="EMBL/GenBank/DDBJ databases">
        <authorList>
            <consortium name="International Durum Wheat Genome Sequencing Consortium (IDWGSC)"/>
            <person name="Milanesi L."/>
        </authorList>
    </citation>
    <scope>NUCLEOTIDE SEQUENCE [LARGE SCALE GENOMIC DNA]</scope>
    <source>
        <strain evidence="2">cv. Svevo</strain>
    </source>
</reference>
<protein>
    <submittedName>
        <fullName evidence="1">Uncharacterized protein</fullName>
    </submittedName>
</protein>
<dbReference type="Gramene" id="TRITD3Bv1G030570.1">
    <property type="protein sequence ID" value="TRITD3Bv1G030570.1"/>
    <property type="gene ID" value="TRITD3Bv1G030570"/>
</dbReference>
<sequence length="211" mass="23173">MAWRRLASGAAAAHLRRGGLSPHFAPARTFSALCGPPAASPTLPVRHALQGIWSRCSSSTPAFQARAPMLRALLAARVSPGVRPKLPGLLRGFGTGGTAIAVMLYPTKVAEAQERPTKSPSEDITVLSPYAKQVLRKFWNLVRKFQLPIGLILLIVYGWRKPMVLAINTLLLLYSTRPDPYSIYLFLQERSSRQEKLIPKTTSSFLLGRSN</sequence>
<dbReference type="OMA" id="ACCLVQS"/>
<evidence type="ECO:0000313" key="1">
    <source>
        <dbReference type="EMBL" id="VAH72956.1"/>
    </source>
</evidence>
<dbReference type="Proteomes" id="UP000324705">
    <property type="component" value="Chromosome 3B"/>
</dbReference>